<comment type="caution">
    <text evidence="1">The sequence shown here is derived from an EMBL/GenBank/DDBJ whole genome shotgun (WGS) entry which is preliminary data.</text>
</comment>
<name>A0AAN9S522_PSOTE</name>
<organism evidence="1 2">
    <name type="scientific">Psophocarpus tetragonolobus</name>
    <name type="common">Winged bean</name>
    <name type="synonym">Dolichos tetragonolobus</name>
    <dbReference type="NCBI Taxonomy" id="3891"/>
    <lineage>
        <taxon>Eukaryota</taxon>
        <taxon>Viridiplantae</taxon>
        <taxon>Streptophyta</taxon>
        <taxon>Embryophyta</taxon>
        <taxon>Tracheophyta</taxon>
        <taxon>Spermatophyta</taxon>
        <taxon>Magnoliopsida</taxon>
        <taxon>eudicotyledons</taxon>
        <taxon>Gunneridae</taxon>
        <taxon>Pentapetalae</taxon>
        <taxon>rosids</taxon>
        <taxon>fabids</taxon>
        <taxon>Fabales</taxon>
        <taxon>Fabaceae</taxon>
        <taxon>Papilionoideae</taxon>
        <taxon>50 kb inversion clade</taxon>
        <taxon>NPAAA clade</taxon>
        <taxon>indigoferoid/millettioid clade</taxon>
        <taxon>Phaseoleae</taxon>
        <taxon>Psophocarpus</taxon>
    </lineage>
</organism>
<proteinExistence type="predicted"/>
<evidence type="ECO:0000313" key="2">
    <source>
        <dbReference type="Proteomes" id="UP001386955"/>
    </source>
</evidence>
<sequence>MLYLGMKSIMPWKALHNIIKNDSVHREKHSVPCGKCYSTSLKAIKYTIESDDALWNAKPYIMENFMEHRGKRFKTSWKAIWYATKSKRALWQVLSSTENKRMYYIHHRKLWGFAMGSEGTLRKVLGCIVEIYILQCIKRYEKLQNSLSTLKNVILHYGKRYRTSRKVVMHHGKIFGTLVKVMLHHEMQSDILWNIMENNLEHCEK</sequence>
<keyword evidence="2" id="KW-1185">Reference proteome</keyword>
<dbReference type="EMBL" id="JAYMYS010000006">
    <property type="protein sequence ID" value="KAK7389181.1"/>
    <property type="molecule type" value="Genomic_DNA"/>
</dbReference>
<dbReference type="Proteomes" id="UP001386955">
    <property type="component" value="Unassembled WGS sequence"/>
</dbReference>
<reference evidence="1 2" key="1">
    <citation type="submission" date="2024-01" db="EMBL/GenBank/DDBJ databases">
        <title>The genomes of 5 underutilized Papilionoideae crops provide insights into root nodulation and disease resistanc.</title>
        <authorList>
            <person name="Jiang F."/>
        </authorList>
    </citation>
    <scope>NUCLEOTIDE SEQUENCE [LARGE SCALE GENOMIC DNA]</scope>
    <source>
        <strain evidence="1">DUOXIRENSHENG_FW03</strain>
        <tissue evidence="1">Leaves</tissue>
    </source>
</reference>
<gene>
    <name evidence="1" type="ORF">VNO78_24016</name>
</gene>
<evidence type="ECO:0000313" key="1">
    <source>
        <dbReference type="EMBL" id="KAK7389181.1"/>
    </source>
</evidence>
<accession>A0AAN9S522</accession>
<dbReference type="AlphaFoldDB" id="A0AAN9S522"/>
<protein>
    <submittedName>
        <fullName evidence="1">Uncharacterized protein</fullName>
    </submittedName>
</protein>